<evidence type="ECO:0000256" key="15">
    <source>
        <dbReference type="SAM" id="Coils"/>
    </source>
</evidence>
<dbReference type="Pfam" id="PF02272">
    <property type="entry name" value="DHHA1"/>
    <property type="match status" value="1"/>
</dbReference>
<dbReference type="SUPFAM" id="SSF50447">
    <property type="entry name" value="Translation proteins"/>
    <property type="match status" value="1"/>
</dbReference>
<dbReference type="RefSeq" id="WP_115641520.1">
    <property type="nucleotide sequence ID" value="NZ_UFWZ01000001.1"/>
</dbReference>
<evidence type="ECO:0000256" key="13">
    <source>
        <dbReference type="ARBA" id="ARBA00023146"/>
    </source>
</evidence>
<dbReference type="PANTHER" id="PTHR43462">
    <property type="entry name" value="ALANYL-TRNA EDITING PROTEIN"/>
    <property type="match status" value="1"/>
</dbReference>
<keyword evidence="18" id="KW-1185">Reference proteome</keyword>
<name>A0A381J8N2_9CLOT</name>
<accession>A0A381J8N2</accession>
<dbReference type="PANTHER" id="PTHR43462:SF1">
    <property type="entry name" value="ALANYL-TRNA EDITING PROTEIN AARSD1"/>
    <property type="match status" value="1"/>
</dbReference>
<sequence length="408" mass="46137">MYKLFYEDQYIKDFTAEIIDIKEIDNKFHVSLDKTAFFPGGGGQPSDSGLIDNHTVIDVYEKDGTIYHVVEKKPIKIHRVKCSINWSKRIDGMLQHFGQHVLSGCFFKLFNTNTVGFHLGSDISTVDIEGHLTEEQIRKAETFANDIIEENIIAEFFIPSRKELKNVNLRRALPKTNDEIRVVKIGDLDINACCGVHPSSTLELRMIKIKRWEKNKNATRIEFLAGRRAVDYCFKKDKFSYDLCRHLSCNEDEATNAIKNLNDNLKSALDSNKKLKVDLQSYQIKEILEGSEKIGTFNLISKIYIDDDIKYISKLASKLVEHENTIALIIVTSNERANLIFASSKDIQKLNMNDLLKDAISLIDGKGGGSKLLAQGAGKNNSNLKSVIDYASMKIKNIILDSPTPTLI</sequence>
<evidence type="ECO:0000256" key="8">
    <source>
        <dbReference type="ARBA" id="ARBA00022741"/>
    </source>
</evidence>
<evidence type="ECO:0000256" key="5">
    <source>
        <dbReference type="ARBA" id="ARBA00022555"/>
    </source>
</evidence>
<evidence type="ECO:0000256" key="3">
    <source>
        <dbReference type="ARBA" id="ARBA00013168"/>
    </source>
</evidence>
<dbReference type="FunFam" id="3.10.310.40:FF:000001">
    <property type="entry name" value="Alanine--tRNA ligase"/>
    <property type="match status" value="1"/>
</dbReference>
<comment type="cofactor">
    <cofactor evidence="1">
        <name>Zn(2+)</name>
        <dbReference type="ChEBI" id="CHEBI:29105"/>
    </cofactor>
</comment>
<evidence type="ECO:0000313" key="17">
    <source>
        <dbReference type="EMBL" id="SUY47571.1"/>
    </source>
</evidence>
<dbReference type="Gene3D" id="3.10.310.40">
    <property type="match status" value="1"/>
</dbReference>
<protein>
    <recommendedName>
        <fullName evidence="4">Alanine--tRNA ligase</fullName>
        <ecNumber evidence="3">6.1.1.7</ecNumber>
    </recommendedName>
    <alternativeName>
        <fullName evidence="14">Alanyl-tRNA synthetase</fullName>
    </alternativeName>
</protein>
<evidence type="ECO:0000259" key="16">
    <source>
        <dbReference type="SMART" id="SM00863"/>
    </source>
</evidence>
<evidence type="ECO:0000313" key="18">
    <source>
        <dbReference type="Proteomes" id="UP000254664"/>
    </source>
</evidence>
<proteinExistence type="inferred from homology"/>
<keyword evidence="10" id="KW-0067">ATP-binding</keyword>
<dbReference type="AlphaFoldDB" id="A0A381J8N2"/>
<dbReference type="Gene3D" id="3.30.980.10">
    <property type="entry name" value="Threonyl-trna Synthetase, Chain A, domain 2"/>
    <property type="match status" value="1"/>
</dbReference>
<dbReference type="SUPFAM" id="SSF55186">
    <property type="entry name" value="ThrRS/AlaRS common domain"/>
    <property type="match status" value="1"/>
</dbReference>
<keyword evidence="7" id="KW-0479">Metal-binding</keyword>
<dbReference type="Gene3D" id="2.40.30.130">
    <property type="match status" value="1"/>
</dbReference>
<dbReference type="GO" id="GO:0005524">
    <property type="term" value="F:ATP binding"/>
    <property type="evidence" value="ECO:0007669"/>
    <property type="project" value="UniProtKB-KW"/>
</dbReference>
<dbReference type="InterPro" id="IPR051335">
    <property type="entry name" value="Alanyl-tRNA_Editing_Enzymes"/>
</dbReference>
<dbReference type="InterPro" id="IPR003156">
    <property type="entry name" value="DHHA1_dom"/>
</dbReference>
<keyword evidence="15" id="KW-0175">Coiled coil</keyword>
<reference evidence="17 18" key="1">
    <citation type="submission" date="2018-06" db="EMBL/GenBank/DDBJ databases">
        <authorList>
            <consortium name="Pathogen Informatics"/>
            <person name="Doyle S."/>
        </authorList>
    </citation>
    <scope>NUCLEOTIDE SEQUENCE [LARGE SCALE GENOMIC DNA]</scope>
    <source>
        <strain evidence="17 18">NCTC9836</strain>
    </source>
</reference>
<evidence type="ECO:0000256" key="4">
    <source>
        <dbReference type="ARBA" id="ARBA00017959"/>
    </source>
</evidence>
<dbReference type="GO" id="GO:0006412">
    <property type="term" value="P:translation"/>
    <property type="evidence" value="ECO:0007669"/>
    <property type="project" value="UniProtKB-KW"/>
</dbReference>
<keyword evidence="6 17" id="KW-0436">Ligase</keyword>
<feature type="coiled-coil region" evidence="15">
    <location>
        <begin position="244"/>
        <end position="278"/>
    </location>
</feature>
<evidence type="ECO:0000256" key="10">
    <source>
        <dbReference type="ARBA" id="ARBA00022840"/>
    </source>
</evidence>
<dbReference type="EC" id="6.1.1.7" evidence="3"/>
<evidence type="ECO:0000256" key="11">
    <source>
        <dbReference type="ARBA" id="ARBA00022884"/>
    </source>
</evidence>
<dbReference type="GO" id="GO:0004813">
    <property type="term" value="F:alanine-tRNA ligase activity"/>
    <property type="evidence" value="ECO:0007669"/>
    <property type="project" value="UniProtKB-EC"/>
</dbReference>
<dbReference type="SMART" id="SM00863">
    <property type="entry name" value="tRNA_SAD"/>
    <property type="match status" value="1"/>
</dbReference>
<evidence type="ECO:0000256" key="14">
    <source>
        <dbReference type="ARBA" id="ARBA00032577"/>
    </source>
</evidence>
<keyword evidence="5" id="KW-0820">tRNA-binding</keyword>
<feature type="domain" description="Threonyl/alanyl tRNA synthetase SAD" evidence="16">
    <location>
        <begin position="180"/>
        <end position="222"/>
    </location>
</feature>
<evidence type="ECO:0000256" key="1">
    <source>
        <dbReference type="ARBA" id="ARBA00001947"/>
    </source>
</evidence>
<dbReference type="InterPro" id="IPR018163">
    <property type="entry name" value="Thr/Ala-tRNA-synth_IIc_edit"/>
</dbReference>
<keyword evidence="9" id="KW-0862">Zinc</keyword>
<dbReference type="InterPro" id="IPR009000">
    <property type="entry name" value="Transl_B-barrel_sf"/>
</dbReference>
<dbReference type="EMBL" id="UFWZ01000001">
    <property type="protein sequence ID" value="SUY47571.1"/>
    <property type="molecule type" value="Genomic_DNA"/>
</dbReference>
<dbReference type="GO" id="GO:0046872">
    <property type="term" value="F:metal ion binding"/>
    <property type="evidence" value="ECO:0007669"/>
    <property type="project" value="UniProtKB-KW"/>
</dbReference>
<dbReference type="GO" id="GO:0043039">
    <property type="term" value="P:tRNA aminoacylation"/>
    <property type="evidence" value="ECO:0007669"/>
    <property type="project" value="InterPro"/>
</dbReference>
<evidence type="ECO:0000256" key="7">
    <source>
        <dbReference type="ARBA" id="ARBA00022723"/>
    </source>
</evidence>
<organism evidence="17 18">
    <name type="scientific">Clostridium putrefaciens</name>
    <dbReference type="NCBI Taxonomy" id="99675"/>
    <lineage>
        <taxon>Bacteria</taxon>
        <taxon>Bacillati</taxon>
        <taxon>Bacillota</taxon>
        <taxon>Clostridia</taxon>
        <taxon>Eubacteriales</taxon>
        <taxon>Clostridiaceae</taxon>
        <taxon>Clostridium</taxon>
    </lineage>
</organism>
<dbReference type="InterPro" id="IPR012947">
    <property type="entry name" value="tRNA_SAD"/>
</dbReference>
<dbReference type="GO" id="GO:0002161">
    <property type="term" value="F:aminoacyl-tRNA deacylase activity"/>
    <property type="evidence" value="ECO:0007669"/>
    <property type="project" value="UniProtKB-ARBA"/>
</dbReference>
<evidence type="ECO:0000256" key="9">
    <source>
        <dbReference type="ARBA" id="ARBA00022833"/>
    </source>
</evidence>
<dbReference type="Pfam" id="PF07973">
    <property type="entry name" value="tRNA_SAD"/>
    <property type="match status" value="1"/>
</dbReference>
<keyword evidence="8" id="KW-0547">Nucleotide-binding</keyword>
<keyword evidence="11" id="KW-0694">RNA-binding</keyword>
<comment type="similarity">
    <text evidence="2">Belongs to the class-II aminoacyl-tRNA synthetase family.</text>
</comment>
<dbReference type="OrthoDB" id="9812949at2"/>
<dbReference type="Proteomes" id="UP000254664">
    <property type="component" value="Unassembled WGS sequence"/>
</dbReference>
<evidence type="ECO:0000256" key="12">
    <source>
        <dbReference type="ARBA" id="ARBA00022917"/>
    </source>
</evidence>
<gene>
    <name evidence="17" type="primary">alaXL</name>
    <name evidence="17" type="ORF">NCTC9836_01905</name>
</gene>
<evidence type="ECO:0000256" key="2">
    <source>
        <dbReference type="ARBA" id="ARBA00008226"/>
    </source>
</evidence>
<dbReference type="GO" id="GO:0000049">
    <property type="term" value="F:tRNA binding"/>
    <property type="evidence" value="ECO:0007669"/>
    <property type="project" value="UniProtKB-KW"/>
</dbReference>
<keyword evidence="13" id="KW-0030">Aminoacyl-tRNA synthetase</keyword>
<evidence type="ECO:0000256" key="6">
    <source>
        <dbReference type="ARBA" id="ARBA00022598"/>
    </source>
</evidence>
<keyword evidence="12" id="KW-0648">Protein biosynthesis</keyword>